<dbReference type="Pfam" id="PF04870">
    <property type="entry name" value="Moulting_cycle"/>
    <property type="match status" value="1"/>
</dbReference>
<evidence type="ECO:0000256" key="1">
    <source>
        <dbReference type="SAM" id="Phobius"/>
    </source>
</evidence>
<keyword evidence="1" id="KW-1133">Transmembrane helix</keyword>
<dbReference type="eggNOG" id="ENOG502SC9C">
    <property type="taxonomic scope" value="Eukaryota"/>
</dbReference>
<keyword evidence="3" id="KW-1185">Reference proteome</keyword>
<sequence>MLRILWVFWCVPLVFGSDPLPIDIQNGVNRLKHQLENGTIPSKLIPFLNLTAVEEEEATYQLIQKWVDQAASGFMSALMSTKLKDKRLKSRHIIQHNNCTKEASSITEHAQCVVIILNRLDDQRRKMRKYKKLKFRRSRLRRRIRRDIIESLDQKDRLEIHQRKSYELKGKKEMTSPFSQIAKSLTEMVREKKNKEKEPKKKEWNRLGRDCLFEQHWEVIRRGESSEKPLMMIRDGWCLFKGINYFWKFRSEVGNDVGRKNVSNFDERKIALMSPQFMSVLPDEHSNDTVSLLSPSVFALHENGTELDQMLSLAKAMRFLSENGHDDWMNFVLEASGVTEAVEKMRNDERKEEMEAFRKHFSNEKGQPMYFTKQNVSEMYGDYEMSKIETMERLHRSMSAAQMNEMNSTGFAVMTPSQIAQFYGPGSPYNDSHAYNNYRDLRRNDIPDILENNIHRMAREEQAFRVARRKDVILSPIFFTWITLSPSTASQPIILSPLVFSPLILSPSALGPLILSPWIFSPLILSPRVLAPIILSPTIFSPIILSPLALSPLILSPAVADPLILSPFVFTPFILSPLVMVPLILNPFCLSPLLGVPNTLSPLILSPFVLSPFVLSPPYVNAFVLSPYVLSPIVLSDGLLFTAVLSPSFLSSL</sequence>
<proteinExistence type="predicted"/>
<dbReference type="STRING" id="1561998.A0A1I7T9X1"/>
<dbReference type="PANTHER" id="PTHR21523:SF10">
    <property type="entry name" value="MLT-TEN (MLT-10) RELATED"/>
    <property type="match status" value="1"/>
</dbReference>
<dbReference type="InterPro" id="IPR006954">
    <property type="entry name" value="Mlt-10-like"/>
</dbReference>
<feature type="chain" id="PRO_5009307240" evidence="2">
    <location>
        <begin position="17"/>
        <end position="653"/>
    </location>
</feature>
<evidence type="ECO:0000256" key="2">
    <source>
        <dbReference type="SAM" id="SignalP"/>
    </source>
</evidence>
<protein>
    <submittedName>
        <fullName evidence="4">Uncharacterized protein</fullName>
    </submittedName>
</protein>
<feature type="transmembrane region" description="Helical" evidence="1">
    <location>
        <begin position="529"/>
        <end position="550"/>
    </location>
</feature>
<accession>A0A1I7T9X1</accession>
<feature type="transmembrane region" description="Helical" evidence="1">
    <location>
        <begin position="627"/>
        <end position="650"/>
    </location>
</feature>
<organism evidence="3 4">
    <name type="scientific">Caenorhabditis tropicalis</name>
    <dbReference type="NCBI Taxonomy" id="1561998"/>
    <lineage>
        <taxon>Eukaryota</taxon>
        <taxon>Metazoa</taxon>
        <taxon>Ecdysozoa</taxon>
        <taxon>Nematoda</taxon>
        <taxon>Chromadorea</taxon>
        <taxon>Rhabditida</taxon>
        <taxon>Rhabditina</taxon>
        <taxon>Rhabditomorpha</taxon>
        <taxon>Rhabditoidea</taxon>
        <taxon>Rhabditidae</taxon>
        <taxon>Peloderinae</taxon>
        <taxon>Caenorhabditis</taxon>
    </lineage>
</organism>
<keyword evidence="1" id="KW-0812">Transmembrane</keyword>
<dbReference type="WBParaSite" id="Csp11.Scaffold559.g3855.t1">
    <property type="protein sequence ID" value="Csp11.Scaffold559.g3855.t1"/>
    <property type="gene ID" value="Csp11.Scaffold559.g3855"/>
</dbReference>
<dbReference type="AlphaFoldDB" id="A0A1I7T9X1"/>
<evidence type="ECO:0000313" key="4">
    <source>
        <dbReference type="WBParaSite" id="Csp11.Scaffold559.g3855.t1"/>
    </source>
</evidence>
<reference evidence="4" key="1">
    <citation type="submission" date="2016-11" db="UniProtKB">
        <authorList>
            <consortium name="WormBaseParasite"/>
        </authorList>
    </citation>
    <scope>IDENTIFICATION</scope>
</reference>
<evidence type="ECO:0000313" key="3">
    <source>
        <dbReference type="Proteomes" id="UP000095282"/>
    </source>
</evidence>
<dbReference type="PANTHER" id="PTHR21523">
    <property type="match status" value="1"/>
</dbReference>
<keyword evidence="2" id="KW-0732">Signal</keyword>
<name>A0A1I7T9X1_9PELO</name>
<feature type="signal peptide" evidence="2">
    <location>
        <begin position="1"/>
        <end position="16"/>
    </location>
</feature>
<keyword evidence="1" id="KW-0472">Membrane</keyword>
<feature type="transmembrane region" description="Helical" evidence="1">
    <location>
        <begin position="592"/>
        <end position="615"/>
    </location>
</feature>
<feature type="transmembrane region" description="Helical" evidence="1">
    <location>
        <begin position="562"/>
        <end position="585"/>
    </location>
</feature>
<dbReference type="Proteomes" id="UP000095282">
    <property type="component" value="Unplaced"/>
</dbReference>